<comment type="caution">
    <text evidence="4">The sequence shown here is derived from an EMBL/GenBank/DDBJ whole genome shotgun (WGS) entry which is preliminary data.</text>
</comment>
<keyword evidence="5" id="KW-1185">Reference proteome</keyword>
<dbReference type="GO" id="GO:0006508">
    <property type="term" value="P:proteolysis"/>
    <property type="evidence" value="ECO:0007669"/>
    <property type="project" value="UniProtKB-KW"/>
</dbReference>
<evidence type="ECO:0000259" key="3">
    <source>
        <dbReference type="Pfam" id="PF02517"/>
    </source>
</evidence>
<name>A0A1R1S2M1_9BACI</name>
<protein>
    <submittedName>
        <fullName evidence="4">CAAX protease family protein</fullName>
    </submittedName>
</protein>
<evidence type="ECO:0000256" key="1">
    <source>
        <dbReference type="SAM" id="MobiDB-lite"/>
    </source>
</evidence>
<gene>
    <name evidence="4" type="ORF">BW143_15360</name>
</gene>
<dbReference type="OrthoDB" id="1523022at2"/>
<reference evidence="4 5" key="1">
    <citation type="submission" date="2017-01" db="EMBL/GenBank/DDBJ databases">
        <title>Bacillus phylogenomics.</title>
        <authorList>
            <person name="Dunlap C."/>
        </authorList>
    </citation>
    <scope>NUCLEOTIDE SEQUENCE [LARGE SCALE GENOMIC DNA]</scope>
    <source>
        <strain evidence="4 5">NRRL B-41282</strain>
    </source>
</reference>
<accession>A0A1R1S2M1</accession>
<keyword evidence="4" id="KW-0378">Hydrolase</keyword>
<feature type="transmembrane region" description="Helical" evidence="2">
    <location>
        <begin position="99"/>
        <end position="117"/>
    </location>
</feature>
<evidence type="ECO:0000256" key="2">
    <source>
        <dbReference type="SAM" id="Phobius"/>
    </source>
</evidence>
<organism evidence="4 5">
    <name type="scientific">Bacillus swezeyi</name>
    <dbReference type="NCBI Taxonomy" id="1925020"/>
    <lineage>
        <taxon>Bacteria</taxon>
        <taxon>Bacillati</taxon>
        <taxon>Bacillota</taxon>
        <taxon>Bacilli</taxon>
        <taxon>Bacillales</taxon>
        <taxon>Bacillaceae</taxon>
        <taxon>Bacillus</taxon>
    </lineage>
</organism>
<feature type="compositionally biased region" description="Basic and acidic residues" evidence="1">
    <location>
        <begin position="199"/>
        <end position="208"/>
    </location>
</feature>
<feature type="transmembrane region" description="Helical" evidence="2">
    <location>
        <begin position="168"/>
        <end position="186"/>
    </location>
</feature>
<dbReference type="Pfam" id="PF02517">
    <property type="entry name" value="Rce1-like"/>
    <property type="match status" value="1"/>
</dbReference>
<dbReference type="AlphaFoldDB" id="A0A1R1S2M1"/>
<sequence>MLKKQTEIIKRLSDREMLKQLYASQALMLVLALLLGIFLFDDIGGFFSLWNGFDPNILTYGVPLSALVILIDLAVMKWVPRHMYDDEGINEKLFRNRSYPHILFLTLFIAFAEEILFRGVIQTHFGIWTASIIFAILHFRYLKKWLLFAMVVSISFLLGLSFQQTHNLFVPVTAHFLIDVVFACQIRFQHVRRSSHGGDVQDREEEKGAGGGESPR</sequence>
<evidence type="ECO:0000313" key="4">
    <source>
        <dbReference type="EMBL" id="OMI02871.1"/>
    </source>
</evidence>
<dbReference type="EMBL" id="MTJL01000030">
    <property type="protein sequence ID" value="OMI02871.1"/>
    <property type="molecule type" value="Genomic_DNA"/>
</dbReference>
<keyword evidence="4" id="KW-0645">Protease</keyword>
<proteinExistence type="predicted"/>
<feature type="domain" description="CAAX prenyl protease 2/Lysostaphin resistance protein A-like" evidence="3">
    <location>
        <begin position="99"/>
        <end position="181"/>
    </location>
</feature>
<feature type="transmembrane region" description="Helical" evidence="2">
    <location>
        <begin position="21"/>
        <end position="40"/>
    </location>
</feature>
<feature type="transmembrane region" description="Helical" evidence="2">
    <location>
        <begin position="146"/>
        <end position="162"/>
    </location>
</feature>
<dbReference type="GO" id="GO:0080120">
    <property type="term" value="P:CAAX-box protein maturation"/>
    <property type="evidence" value="ECO:0007669"/>
    <property type="project" value="UniProtKB-ARBA"/>
</dbReference>
<dbReference type="Proteomes" id="UP000187367">
    <property type="component" value="Unassembled WGS sequence"/>
</dbReference>
<dbReference type="GO" id="GO:0004175">
    <property type="term" value="F:endopeptidase activity"/>
    <property type="evidence" value="ECO:0007669"/>
    <property type="project" value="UniProtKB-ARBA"/>
</dbReference>
<feature type="region of interest" description="Disordered" evidence="1">
    <location>
        <begin position="197"/>
        <end position="216"/>
    </location>
</feature>
<dbReference type="RefSeq" id="WP_076758790.1">
    <property type="nucleotide sequence ID" value="NZ_JARMMH010000015.1"/>
</dbReference>
<feature type="transmembrane region" description="Helical" evidence="2">
    <location>
        <begin position="60"/>
        <end position="79"/>
    </location>
</feature>
<keyword evidence="2" id="KW-0812">Transmembrane</keyword>
<accession>A0A1R1QGA6</accession>
<feature type="transmembrane region" description="Helical" evidence="2">
    <location>
        <begin position="123"/>
        <end position="139"/>
    </location>
</feature>
<evidence type="ECO:0000313" key="5">
    <source>
        <dbReference type="Proteomes" id="UP000187367"/>
    </source>
</evidence>
<dbReference type="InterPro" id="IPR003675">
    <property type="entry name" value="Rce1/LyrA-like_dom"/>
</dbReference>
<keyword evidence="2" id="KW-1133">Transmembrane helix</keyword>
<keyword evidence="2" id="KW-0472">Membrane</keyword>